<evidence type="ECO:0000313" key="2">
    <source>
        <dbReference type="Proteomes" id="UP001499915"/>
    </source>
</evidence>
<accession>A0ABP3T7G2</accession>
<dbReference type="RefSeq" id="WP_343804040.1">
    <property type="nucleotide sequence ID" value="NZ_BAAAET010000002.1"/>
</dbReference>
<dbReference type="Proteomes" id="UP001499915">
    <property type="component" value="Unassembled WGS sequence"/>
</dbReference>
<name>A0ABP3T7G2_9GAMM</name>
<gene>
    <name evidence="1" type="ORF">GCM10009104_12770</name>
</gene>
<sequence length="125" mass="14440">MAEFLIALLVSLLLIGGLVLALAWGRAPTWRPERRKILLLMQQVQAGEARRDEWEMFVGLPVLHDPELEAIRRRCVDIHEGDDTHPPAADGLEPYLYDRAARKRLAEVQADLEQLIKNEPFFRRF</sequence>
<organism evidence="1 2">
    <name type="scientific">Marinobacterium maritimum</name>
    <dbReference type="NCBI Taxonomy" id="500162"/>
    <lineage>
        <taxon>Bacteria</taxon>
        <taxon>Pseudomonadati</taxon>
        <taxon>Pseudomonadota</taxon>
        <taxon>Gammaproteobacteria</taxon>
        <taxon>Oceanospirillales</taxon>
        <taxon>Oceanospirillaceae</taxon>
        <taxon>Marinobacterium</taxon>
    </lineage>
</organism>
<protein>
    <recommendedName>
        <fullName evidence="3">DUF2489 domain-containing protein</fullName>
    </recommendedName>
</protein>
<keyword evidence="2" id="KW-1185">Reference proteome</keyword>
<dbReference type="EMBL" id="BAAAET010000002">
    <property type="protein sequence ID" value="GAA0688118.1"/>
    <property type="molecule type" value="Genomic_DNA"/>
</dbReference>
<evidence type="ECO:0000313" key="1">
    <source>
        <dbReference type="EMBL" id="GAA0688118.1"/>
    </source>
</evidence>
<comment type="caution">
    <text evidence="1">The sequence shown here is derived from an EMBL/GenBank/DDBJ whole genome shotgun (WGS) entry which is preliminary data.</text>
</comment>
<evidence type="ECO:0008006" key="3">
    <source>
        <dbReference type="Google" id="ProtNLM"/>
    </source>
</evidence>
<proteinExistence type="predicted"/>
<reference evidence="2" key="1">
    <citation type="journal article" date="2019" name="Int. J. Syst. Evol. Microbiol.">
        <title>The Global Catalogue of Microorganisms (GCM) 10K type strain sequencing project: providing services to taxonomists for standard genome sequencing and annotation.</title>
        <authorList>
            <consortium name="The Broad Institute Genomics Platform"/>
            <consortium name="The Broad Institute Genome Sequencing Center for Infectious Disease"/>
            <person name="Wu L."/>
            <person name="Ma J."/>
        </authorList>
    </citation>
    <scope>NUCLEOTIDE SEQUENCE [LARGE SCALE GENOMIC DNA]</scope>
    <source>
        <strain evidence="2">JCM 15134</strain>
    </source>
</reference>